<feature type="region of interest" description="Disordered" evidence="1">
    <location>
        <begin position="151"/>
        <end position="284"/>
    </location>
</feature>
<sequence length="458" mass="51426">MEFLKALKDAISLGITKEEFIPIWEAELQQKTVVKDSFIKPQALRQSEQIAVNLRQIELTLFEVAKDLQALKSDALKLGQDLELLKTDLINKGREFYQDLPVLFTKYTKEIETKHQEFYIEIMKEDKLNGDKMEAGIRSLQVAVQSQMKHLLSRRKVSDTNDRSDDFLKMGNLPNESQQVSNGNLPNESQQVSNGNLPNESQKVSNGNLPNESQKVSNGNLPNESQKVSNGNLPNESQKVSNGNLPNDGQKASPVGLPESQQDSTENKESQDQSSSNWYLNNGVPDEYMKETSIESRSCPNIPSLVKTEYASLSTNFELILQDISAGGSRHSSSWMYLQGYPIKVKLVCYFGFDGKFHARVTAVGLRNRHLKSEKTMSGLGRVKHATSERFSQLFQFTFPSMVKIKPGVLSRVEAKCCLETSRASHPEVTLATLEEKNFISNNTAVIAWNLNLKESKT</sequence>
<gene>
    <name evidence="2" type="ORF">GSLYS_00006834001</name>
</gene>
<proteinExistence type="predicted"/>
<evidence type="ECO:0000313" key="3">
    <source>
        <dbReference type="Proteomes" id="UP001497497"/>
    </source>
</evidence>
<evidence type="ECO:0000313" key="2">
    <source>
        <dbReference type="EMBL" id="CAL1532816.1"/>
    </source>
</evidence>
<reference evidence="2 3" key="1">
    <citation type="submission" date="2024-04" db="EMBL/GenBank/DDBJ databases">
        <authorList>
            <consortium name="Genoscope - CEA"/>
            <person name="William W."/>
        </authorList>
    </citation>
    <scope>NUCLEOTIDE SEQUENCE [LARGE SCALE GENOMIC DNA]</scope>
</reference>
<comment type="caution">
    <text evidence="2">The sequence shown here is derived from an EMBL/GenBank/DDBJ whole genome shotgun (WGS) entry which is preliminary data.</text>
</comment>
<feature type="compositionally biased region" description="Polar residues" evidence="1">
    <location>
        <begin position="174"/>
        <end position="247"/>
    </location>
</feature>
<dbReference type="AlphaFoldDB" id="A0AAV2HJ33"/>
<accession>A0AAV2HJ33</accession>
<name>A0AAV2HJ33_LYMST</name>
<feature type="compositionally biased region" description="Basic and acidic residues" evidence="1">
    <location>
        <begin position="156"/>
        <end position="168"/>
    </location>
</feature>
<evidence type="ECO:0000256" key="1">
    <source>
        <dbReference type="SAM" id="MobiDB-lite"/>
    </source>
</evidence>
<organism evidence="2 3">
    <name type="scientific">Lymnaea stagnalis</name>
    <name type="common">Great pond snail</name>
    <name type="synonym">Helix stagnalis</name>
    <dbReference type="NCBI Taxonomy" id="6523"/>
    <lineage>
        <taxon>Eukaryota</taxon>
        <taxon>Metazoa</taxon>
        <taxon>Spiralia</taxon>
        <taxon>Lophotrochozoa</taxon>
        <taxon>Mollusca</taxon>
        <taxon>Gastropoda</taxon>
        <taxon>Heterobranchia</taxon>
        <taxon>Euthyneura</taxon>
        <taxon>Panpulmonata</taxon>
        <taxon>Hygrophila</taxon>
        <taxon>Lymnaeoidea</taxon>
        <taxon>Lymnaeidae</taxon>
        <taxon>Lymnaea</taxon>
    </lineage>
</organism>
<keyword evidence="3" id="KW-1185">Reference proteome</keyword>
<protein>
    <submittedName>
        <fullName evidence="2">Uncharacterized protein</fullName>
    </submittedName>
</protein>
<dbReference type="EMBL" id="CAXITT010000125">
    <property type="protein sequence ID" value="CAL1532816.1"/>
    <property type="molecule type" value="Genomic_DNA"/>
</dbReference>
<dbReference type="Proteomes" id="UP001497497">
    <property type="component" value="Unassembled WGS sequence"/>
</dbReference>